<feature type="compositionally biased region" description="Basic and acidic residues" evidence="4">
    <location>
        <begin position="418"/>
        <end position="436"/>
    </location>
</feature>
<keyword evidence="3" id="KW-0233">DNA recombination</keyword>
<proteinExistence type="inferred from homology"/>
<feature type="region of interest" description="Disordered" evidence="4">
    <location>
        <begin position="199"/>
        <end position="222"/>
    </location>
</feature>
<dbReference type="PROSITE" id="PS51898">
    <property type="entry name" value="TYR_RECOMBINASE"/>
    <property type="match status" value="1"/>
</dbReference>
<evidence type="ECO:0000256" key="3">
    <source>
        <dbReference type="ARBA" id="ARBA00023172"/>
    </source>
</evidence>
<dbReference type="InterPro" id="IPR002104">
    <property type="entry name" value="Integrase_catalytic"/>
</dbReference>
<dbReference type="InterPro" id="IPR058717">
    <property type="entry name" value="Phage_L5_Integrase_N"/>
</dbReference>
<keyword evidence="2" id="KW-0238">DNA-binding</keyword>
<organism evidence="6 7">
    <name type="scientific">Promicromonospora vindobonensis</name>
    <dbReference type="NCBI Taxonomy" id="195748"/>
    <lineage>
        <taxon>Bacteria</taxon>
        <taxon>Bacillati</taxon>
        <taxon>Actinomycetota</taxon>
        <taxon>Actinomycetes</taxon>
        <taxon>Micrococcales</taxon>
        <taxon>Promicromonosporaceae</taxon>
        <taxon>Promicromonospora</taxon>
    </lineage>
</organism>
<dbReference type="Gene3D" id="1.10.150.130">
    <property type="match status" value="1"/>
</dbReference>
<dbReference type="InterPro" id="IPR011010">
    <property type="entry name" value="DNA_brk_join_enz"/>
</dbReference>
<dbReference type="InterPro" id="IPR010998">
    <property type="entry name" value="Integrase_recombinase_N"/>
</dbReference>
<dbReference type="PANTHER" id="PTHR30349:SF64">
    <property type="entry name" value="PROPHAGE INTEGRASE INTD-RELATED"/>
    <property type="match status" value="1"/>
</dbReference>
<feature type="region of interest" description="Disordered" evidence="4">
    <location>
        <begin position="417"/>
        <end position="444"/>
    </location>
</feature>
<dbReference type="EMBL" id="JBHUOG010000001">
    <property type="protein sequence ID" value="MFD2792971.1"/>
    <property type="molecule type" value="Genomic_DNA"/>
</dbReference>
<dbReference type="PANTHER" id="PTHR30349">
    <property type="entry name" value="PHAGE INTEGRASE-RELATED"/>
    <property type="match status" value="1"/>
</dbReference>
<dbReference type="Gene3D" id="1.10.443.10">
    <property type="entry name" value="Intergrase catalytic core"/>
    <property type="match status" value="1"/>
</dbReference>
<gene>
    <name evidence="6" type="ORF">ACFS27_05355</name>
</gene>
<dbReference type="Pfam" id="PF26003">
    <property type="entry name" value="Integrase_N_phage"/>
    <property type="match status" value="1"/>
</dbReference>
<dbReference type="SUPFAM" id="SSF56349">
    <property type="entry name" value="DNA breaking-rejoining enzymes"/>
    <property type="match status" value="1"/>
</dbReference>
<name>A0ABW5VSK2_9MICO</name>
<evidence type="ECO:0000313" key="6">
    <source>
        <dbReference type="EMBL" id="MFD2792971.1"/>
    </source>
</evidence>
<evidence type="ECO:0000256" key="1">
    <source>
        <dbReference type="ARBA" id="ARBA00008857"/>
    </source>
</evidence>
<dbReference type="InterPro" id="IPR050090">
    <property type="entry name" value="Tyrosine_recombinase_XerCD"/>
</dbReference>
<sequence>MGTKTEARPQKREAWARLRKLPSKRWQARFVGPDDQVYSARTEDDKPLTFLTKGDAREWLNGVHAKISRGERLPPDEAVRRRRAAADAAAARDVTLREYAERWLERIATEPGKGGKLRRPGTVLAYRGRVRNYLMAPLGDVKVREIDTERVRALVIKLVAMPSVLKEDAKHNGIAGDAVDVLKMILRAAVRDGLLAKMPDVPTPTRKSVRHDDAHTPEDDVATPTQVDALYEAVPQAWRIAVLFAAWCQLRRGEVLGLQRHDIVWNHDRTAATLFVRRQKNGSTGKLTDPKSDSGLRSMSVPPLMIERLREHLDQYVGRGRTAPVVPSVARGNQYLSASRWNGIWAGARGAVAGLPDGYRFHDLRHTGLTRIAQEGATLAELMRRGGHSDVTVVLRYQKATMARDIELAARMSATAGEEIRLEKERAKTERDRPLDARVAGPPS</sequence>
<feature type="domain" description="Tyr recombinase" evidence="5">
    <location>
        <begin position="217"/>
        <end position="410"/>
    </location>
</feature>
<comment type="caution">
    <text evidence="6">The sequence shown here is derived from an EMBL/GenBank/DDBJ whole genome shotgun (WGS) entry which is preliminary data.</text>
</comment>
<evidence type="ECO:0000259" key="5">
    <source>
        <dbReference type="PROSITE" id="PS51898"/>
    </source>
</evidence>
<keyword evidence="7" id="KW-1185">Reference proteome</keyword>
<comment type="similarity">
    <text evidence="1">Belongs to the 'phage' integrase family.</text>
</comment>
<dbReference type="Proteomes" id="UP001597479">
    <property type="component" value="Unassembled WGS sequence"/>
</dbReference>
<dbReference type="InterPro" id="IPR013762">
    <property type="entry name" value="Integrase-like_cat_sf"/>
</dbReference>
<evidence type="ECO:0000256" key="4">
    <source>
        <dbReference type="SAM" id="MobiDB-lite"/>
    </source>
</evidence>
<evidence type="ECO:0000256" key="2">
    <source>
        <dbReference type="ARBA" id="ARBA00023125"/>
    </source>
</evidence>
<reference evidence="7" key="1">
    <citation type="journal article" date="2019" name="Int. J. Syst. Evol. Microbiol.">
        <title>The Global Catalogue of Microorganisms (GCM) 10K type strain sequencing project: providing services to taxonomists for standard genome sequencing and annotation.</title>
        <authorList>
            <consortium name="The Broad Institute Genomics Platform"/>
            <consortium name="The Broad Institute Genome Sequencing Center for Infectious Disease"/>
            <person name="Wu L."/>
            <person name="Ma J."/>
        </authorList>
    </citation>
    <scope>NUCLEOTIDE SEQUENCE [LARGE SCALE GENOMIC DNA]</scope>
    <source>
        <strain evidence="7">CCM 7044</strain>
    </source>
</reference>
<protein>
    <submittedName>
        <fullName evidence="6">Tyrosine-type recombinase/integrase</fullName>
    </submittedName>
</protein>
<dbReference type="Pfam" id="PF00589">
    <property type="entry name" value="Phage_integrase"/>
    <property type="match status" value="1"/>
</dbReference>
<accession>A0ABW5VSK2</accession>
<dbReference type="RefSeq" id="WP_377180809.1">
    <property type="nucleotide sequence ID" value="NZ_JBHUOG010000001.1"/>
</dbReference>
<evidence type="ECO:0000313" key="7">
    <source>
        <dbReference type="Proteomes" id="UP001597479"/>
    </source>
</evidence>